<dbReference type="AlphaFoldDB" id="A0AAJ0GHN8"/>
<comment type="caution">
    <text evidence="3">The sequence shown here is derived from an EMBL/GenBank/DDBJ whole genome shotgun (WGS) entry which is preliminary data.</text>
</comment>
<dbReference type="PANTHER" id="PTHR15020">
    <property type="entry name" value="FLAVIN REDUCTASE-RELATED"/>
    <property type="match status" value="1"/>
</dbReference>
<organism evidence="3 4">
    <name type="scientific">Extremus antarcticus</name>
    <dbReference type="NCBI Taxonomy" id="702011"/>
    <lineage>
        <taxon>Eukaryota</taxon>
        <taxon>Fungi</taxon>
        <taxon>Dikarya</taxon>
        <taxon>Ascomycota</taxon>
        <taxon>Pezizomycotina</taxon>
        <taxon>Dothideomycetes</taxon>
        <taxon>Dothideomycetidae</taxon>
        <taxon>Mycosphaerellales</taxon>
        <taxon>Extremaceae</taxon>
        <taxon>Extremus</taxon>
    </lineage>
</organism>
<proteinExistence type="inferred from homology"/>
<dbReference type="EMBL" id="JAWDJX010000002">
    <property type="protein sequence ID" value="KAK3057776.1"/>
    <property type="molecule type" value="Genomic_DNA"/>
</dbReference>
<feature type="domain" description="NAD(P)-binding" evidence="2">
    <location>
        <begin position="8"/>
        <end position="205"/>
    </location>
</feature>
<dbReference type="InterPro" id="IPR036291">
    <property type="entry name" value="NAD(P)-bd_dom_sf"/>
</dbReference>
<name>A0AAJ0GHN8_9PEZI</name>
<dbReference type="Pfam" id="PF13460">
    <property type="entry name" value="NAD_binding_10"/>
    <property type="match status" value="1"/>
</dbReference>
<dbReference type="PANTHER" id="PTHR15020:SF50">
    <property type="entry name" value="UPF0659 PROTEIN YMR090W"/>
    <property type="match status" value="1"/>
</dbReference>
<comment type="similarity">
    <text evidence="1">Belongs to the avfA family.</text>
</comment>
<dbReference type="SUPFAM" id="SSF51735">
    <property type="entry name" value="NAD(P)-binding Rossmann-fold domains"/>
    <property type="match status" value="1"/>
</dbReference>
<evidence type="ECO:0000256" key="1">
    <source>
        <dbReference type="ARBA" id="ARBA00038376"/>
    </source>
</evidence>
<dbReference type="Proteomes" id="UP001271007">
    <property type="component" value="Unassembled WGS sequence"/>
</dbReference>
<dbReference type="Gene3D" id="3.40.50.720">
    <property type="entry name" value="NAD(P)-binding Rossmann-like Domain"/>
    <property type="match status" value="1"/>
</dbReference>
<evidence type="ECO:0000313" key="4">
    <source>
        <dbReference type="Proteomes" id="UP001271007"/>
    </source>
</evidence>
<accession>A0AAJ0GHN8</accession>
<gene>
    <name evidence="3" type="ORF">LTR09_000851</name>
</gene>
<protein>
    <recommendedName>
        <fullName evidence="2">NAD(P)-binding domain-containing protein</fullName>
    </recommendedName>
</protein>
<reference evidence="3" key="1">
    <citation type="submission" date="2023-04" db="EMBL/GenBank/DDBJ databases">
        <title>Black Yeasts Isolated from many extreme environments.</title>
        <authorList>
            <person name="Coleine C."/>
            <person name="Stajich J.E."/>
            <person name="Selbmann L."/>
        </authorList>
    </citation>
    <scope>NUCLEOTIDE SEQUENCE</scope>
    <source>
        <strain evidence="3">CCFEE 5312</strain>
    </source>
</reference>
<keyword evidence="4" id="KW-1185">Reference proteome</keyword>
<evidence type="ECO:0000313" key="3">
    <source>
        <dbReference type="EMBL" id="KAK3057776.1"/>
    </source>
</evidence>
<sequence>MASYAVIGSTGTVGGSVIDVLLQSPERNVHAYARSTKKLFTLHPEWEKSPNVRAFQGNLDDTEVLADCISDTRSVFMCAGATSNDPKCDVARQQAKSVVKAIDELRKRDSQARLAQLIILSSAATEAYLMSDLPAVFYWLLDTAGSYIYSDLKLAEQFLRKRDDIKQVYIKPGGLVQDVAHGHELNTERQETFLSFIDLAGGMVDVAEADDDRWDLKNVSVVPTSKGTKVEWGVPYYMLKGLLCHACPWLYPTIATWLP</sequence>
<evidence type="ECO:0000259" key="2">
    <source>
        <dbReference type="Pfam" id="PF13460"/>
    </source>
</evidence>
<dbReference type="InterPro" id="IPR016040">
    <property type="entry name" value="NAD(P)-bd_dom"/>
</dbReference>